<dbReference type="Proteomes" id="UP001206925">
    <property type="component" value="Unassembled WGS sequence"/>
</dbReference>
<comment type="caution">
    <text evidence="1">The sequence shown here is derived from an EMBL/GenBank/DDBJ whole genome shotgun (WGS) entry which is preliminary data.</text>
</comment>
<name>A0AAD5D809_AMBAR</name>
<dbReference type="EMBL" id="JAMZMK010002581">
    <property type="protein sequence ID" value="KAI7754747.1"/>
    <property type="molecule type" value="Genomic_DNA"/>
</dbReference>
<evidence type="ECO:0000313" key="1">
    <source>
        <dbReference type="EMBL" id="KAI7754747.1"/>
    </source>
</evidence>
<gene>
    <name evidence="1" type="ORF">M8C21_012317</name>
</gene>
<sequence length="37" mass="4364">MVPTRLFPPNASLLNLVNWWNTSGKRPPSWQSVEFHR</sequence>
<organism evidence="1 2">
    <name type="scientific">Ambrosia artemisiifolia</name>
    <name type="common">Common ragweed</name>
    <dbReference type="NCBI Taxonomy" id="4212"/>
    <lineage>
        <taxon>Eukaryota</taxon>
        <taxon>Viridiplantae</taxon>
        <taxon>Streptophyta</taxon>
        <taxon>Embryophyta</taxon>
        <taxon>Tracheophyta</taxon>
        <taxon>Spermatophyta</taxon>
        <taxon>Magnoliopsida</taxon>
        <taxon>eudicotyledons</taxon>
        <taxon>Gunneridae</taxon>
        <taxon>Pentapetalae</taxon>
        <taxon>asterids</taxon>
        <taxon>campanulids</taxon>
        <taxon>Asterales</taxon>
        <taxon>Asteraceae</taxon>
        <taxon>Asteroideae</taxon>
        <taxon>Heliantheae alliance</taxon>
        <taxon>Heliantheae</taxon>
        <taxon>Ambrosia</taxon>
    </lineage>
</organism>
<evidence type="ECO:0000313" key="2">
    <source>
        <dbReference type="Proteomes" id="UP001206925"/>
    </source>
</evidence>
<dbReference type="AlphaFoldDB" id="A0AAD5D809"/>
<accession>A0AAD5D809</accession>
<protein>
    <submittedName>
        <fullName evidence="1">Uncharacterized protein</fullName>
    </submittedName>
</protein>
<keyword evidence="2" id="KW-1185">Reference proteome</keyword>
<proteinExistence type="predicted"/>
<reference evidence="1" key="1">
    <citation type="submission" date="2022-06" db="EMBL/GenBank/DDBJ databases">
        <title>Uncovering the hologenomic basis of an extraordinary plant invasion.</title>
        <authorList>
            <person name="Bieker V.C."/>
            <person name="Martin M.D."/>
            <person name="Gilbert T."/>
            <person name="Hodgins K."/>
            <person name="Battlay P."/>
            <person name="Petersen B."/>
            <person name="Wilson J."/>
        </authorList>
    </citation>
    <scope>NUCLEOTIDE SEQUENCE</scope>
    <source>
        <strain evidence="1">AA19_3_7</strain>
        <tissue evidence="1">Leaf</tissue>
    </source>
</reference>